<evidence type="ECO:0000313" key="1">
    <source>
        <dbReference type="RefSeq" id="XP_016969388.1"/>
    </source>
</evidence>
<accession>A0A6P4E2H3</accession>
<feature type="non-terminal residue" evidence="1">
    <location>
        <position position="158"/>
    </location>
</feature>
<dbReference type="RefSeq" id="XP_016969388.1">
    <property type="nucleotide sequence ID" value="XM_017113899.1"/>
</dbReference>
<dbReference type="AlphaFoldDB" id="A0A6P4E2H3"/>
<gene>
    <name evidence="1" type="primary">LOC108037352</name>
</gene>
<proteinExistence type="predicted"/>
<sequence length="158" mass="17750">MCDPLCEMKYFIDSMIIDLHAMDCVLGNKKAKPKDIKANDATNRAGPGDSFPVTIKSVSPLGCTALYVRWELADCRAIAGYEIYVDGHLTNRFYSFRHEAGVITNVEVTNPHQMCCVPRRWVRSFPAREWESPRDCGCRTVAVAHPEMDGGAERPWSP</sequence>
<name>A0A6P4E2H3_DRORH</name>
<dbReference type="OrthoDB" id="8039868at2759"/>
<protein>
    <submittedName>
        <fullName evidence="1">Uncharacterized protein LOC108037352</fullName>
    </submittedName>
</protein>
<organism evidence="1">
    <name type="scientific">Drosophila rhopaloa</name>
    <name type="common">Fruit fly</name>
    <dbReference type="NCBI Taxonomy" id="1041015"/>
    <lineage>
        <taxon>Eukaryota</taxon>
        <taxon>Metazoa</taxon>
        <taxon>Ecdysozoa</taxon>
        <taxon>Arthropoda</taxon>
        <taxon>Hexapoda</taxon>
        <taxon>Insecta</taxon>
        <taxon>Pterygota</taxon>
        <taxon>Neoptera</taxon>
        <taxon>Endopterygota</taxon>
        <taxon>Diptera</taxon>
        <taxon>Brachycera</taxon>
        <taxon>Muscomorpha</taxon>
        <taxon>Ephydroidea</taxon>
        <taxon>Drosophilidae</taxon>
        <taxon>Drosophila</taxon>
        <taxon>Sophophora</taxon>
    </lineage>
</organism>
<reference evidence="1" key="1">
    <citation type="submission" date="2025-08" db="UniProtKB">
        <authorList>
            <consortium name="RefSeq"/>
        </authorList>
    </citation>
    <scope>IDENTIFICATION</scope>
</reference>